<dbReference type="EMBL" id="CP146275">
    <property type="protein sequence ID" value="WWT32230.1"/>
    <property type="molecule type" value="Genomic_DNA"/>
</dbReference>
<feature type="transmembrane region" description="Helical" evidence="1">
    <location>
        <begin position="20"/>
        <end position="41"/>
    </location>
</feature>
<evidence type="ECO:0000256" key="1">
    <source>
        <dbReference type="SAM" id="Phobius"/>
    </source>
</evidence>
<evidence type="ECO:0000313" key="2">
    <source>
        <dbReference type="EMBL" id="WWT32230.1"/>
    </source>
</evidence>
<keyword evidence="1" id="KW-0472">Membrane</keyword>
<organism evidence="2 3">
    <name type="scientific">Pelagibacterium nitratireducens</name>
    <dbReference type="NCBI Taxonomy" id="1046114"/>
    <lineage>
        <taxon>Bacteria</taxon>
        <taxon>Pseudomonadati</taxon>
        <taxon>Pseudomonadota</taxon>
        <taxon>Alphaproteobacteria</taxon>
        <taxon>Hyphomicrobiales</taxon>
        <taxon>Devosiaceae</taxon>
        <taxon>Pelagibacterium</taxon>
    </lineage>
</organism>
<keyword evidence="1" id="KW-1133">Transmembrane helix</keyword>
<reference evidence="2 3" key="1">
    <citation type="submission" date="2024-02" db="EMBL/GenBank/DDBJ databases">
        <title>Complete genome sequence of Pelagibacterium nitratireducens ZH15.</title>
        <authorList>
            <person name="Zhao L.H."/>
        </authorList>
    </citation>
    <scope>NUCLEOTIDE SEQUENCE [LARGE SCALE GENOMIC DNA]</scope>
    <source>
        <strain evidence="2 3">ZH15</strain>
    </source>
</reference>
<protein>
    <submittedName>
        <fullName evidence="2">Uncharacterized protein</fullName>
    </submittedName>
</protein>
<evidence type="ECO:0000313" key="3">
    <source>
        <dbReference type="Proteomes" id="UP001369958"/>
    </source>
</evidence>
<accession>A0ABZ2I3T4</accession>
<dbReference type="Proteomes" id="UP001369958">
    <property type="component" value="Chromosome"/>
</dbReference>
<dbReference type="RefSeq" id="WP_338607692.1">
    <property type="nucleotide sequence ID" value="NZ_CP146275.1"/>
</dbReference>
<keyword evidence="3" id="KW-1185">Reference proteome</keyword>
<name>A0ABZ2I3T4_9HYPH</name>
<proteinExistence type="predicted"/>
<gene>
    <name evidence="2" type="ORF">V6617_14615</name>
</gene>
<keyword evidence="1" id="KW-0812">Transmembrane</keyword>
<sequence length="46" mass="4784">MATPRHTVSTRLARFPASVLIYVGLAIGLLFIGLAVGLWAMGPGTS</sequence>